<reference evidence="1 2" key="2">
    <citation type="submission" date="2024-01" db="EMBL/GenBank/DDBJ databases">
        <authorList>
            <person name="Xie X."/>
        </authorList>
    </citation>
    <scope>NUCLEOTIDE SEQUENCE [LARGE SCALE GENOMIC DNA]</scope>
    <source>
        <strain evidence="1">SCUT-1</strain>
    </source>
</reference>
<dbReference type="Gene3D" id="3.40.50.300">
    <property type="entry name" value="P-loop containing nucleotide triphosphate hydrolases"/>
    <property type="match status" value="1"/>
</dbReference>
<dbReference type="RefSeq" id="WP_324693336.1">
    <property type="nucleotide sequence ID" value="NZ_JAYMYJ010000030.1"/>
</dbReference>
<dbReference type="EMBL" id="JAYMYJ010000030">
    <property type="protein sequence ID" value="MEB4590100.1"/>
    <property type="molecule type" value="Genomic_DNA"/>
</dbReference>
<evidence type="ECO:0008006" key="3">
    <source>
        <dbReference type="Google" id="ProtNLM"/>
    </source>
</evidence>
<comment type="caution">
    <text evidence="1">The sequence shown here is derived from an EMBL/GenBank/DDBJ whole genome shotgun (WGS) entry which is preliminary data.</text>
</comment>
<accession>A0ABU6CTF2</accession>
<dbReference type="Proteomes" id="UP001308005">
    <property type="component" value="Unassembled WGS sequence"/>
</dbReference>
<sequence>MALRKRFAEDFFLFAEHCLKIRTKAGAIRPFVPNEAQRHLHSQLEGQLQRTGKVRALVLKGRQQGVSTYAEARFYWRVTHRRGVRAFILTHENEATNNLFDMVARFHECNLEVMRPSADASNARELIFGKLDSGYKVGTAGNKGVGRSSTIQFSMVPRWHSGRTRMSTQRGSCRLSLTSLGQRLSLSRRQTG</sequence>
<evidence type="ECO:0000313" key="1">
    <source>
        <dbReference type="EMBL" id="MEB4590100.1"/>
    </source>
</evidence>
<dbReference type="InterPro" id="IPR027417">
    <property type="entry name" value="P-loop_NTPase"/>
</dbReference>
<protein>
    <recommendedName>
        <fullName evidence="3">Resolvase/invertase-type recombinase catalytic domain-containing protein</fullName>
    </recommendedName>
</protein>
<name>A0ABU6CTF2_9GAMM</name>
<keyword evidence="2" id="KW-1185">Reference proteome</keyword>
<gene>
    <name evidence="1" type="ORF">VSS37_03825</name>
</gene>
<reference evidence="2" key="1">
    <citation type="submission" date="2023-07" db="EMBL/GenBank/DDBJ databases">
        <title>The carbon used by Thiothrix.</title>
        <authorList>
            <person name="Chen L."/>
        </authorList>
    </citation>
    <scope>NUCLEOTIDE SEQUENCE [LARGE SCALE GENOMIC DNA]</scope>
</reference>
<organism evidence="1 2">
    <name type="scientific">Candidatus Thiothrix phosphatis</name>
    <dbReference type="NCBI Taxonomy" id="3112415"/>
    <lineage>
        <taxon>Bacteria</taxon>
        <taxon>Pseudomonadati</taxon>
        <taxon>Pseudomonadota</taxon>
        <taxon>Gammaproteobacteria</taxon>
        <taxon>Thiotrichales</taxon>
        <taxon>Thiotrichaceae</taxon>
        <taxon>Thiothrix</taxon>
    </lineage>
</organism>
<proteinExistence type="predicted"/>
<evidence type="ECO:0000313" key="2">
    <source>
        <dbReference type="Proteomes" id="UP001308005"/>
    </source>
</evidence>